<protein>
    <submittedName>
        <fullName evidence="1">Uncharacterized protein</fullName>
    </submittedName>
</protein>
<dbReference type="RefSeq" id="WP_133821814.1">
    <property type="nucleotide sequence ID" value="NZ_SNZH01000026.1"/>
</dbReference>
<name>A0A4R6YJ55_9GAMM</name>
<sequence>MTRHGSFYPLRRDVASAEPVMFAYVLDSPAQREALQEEMLDRIAAIQGLSETVALAQLEAPDARSHGAILDALAILSRDVRGLMEASFHQGP</sequence>
<dbReference type="AlphaFoldDB" id="A0A4R6YJ55"/>
<proteinExistence type="predicted"/>
<evidence type="ECO:0000313" key="2">
    <source>
        <dbReference type="Proteomes" id="UP000295293"/>
    </source>
</evidence>
<dbReference type="OrthoDB" id="6895931at2"/>
<reference evidence="1 2" key="1">
    <citation type="submission" date="2019-03" db="EMBL/GenBank/DDBJ databases">
        <title>Genomic Encyclopedia of Type Strains, Phase IV (KMG-IV): sequencing the most valuable type-strain genomes for metagenomic binning, comparative biology and taxonomic classification.</title>
        <authorList>
            <person name="Goeker M."/>
        </authorList>
    </citation>
    <scope>NUCLEOTIDE SEQUENCE [LARGE SCALE GENOMIC DNA]</scope>
    <source>
        <strain evidence="1 2">DSM 21667</strain>
    </source>
</reference>
<organism evidence="1 2">
    <name type="scientific">Tahibacter aquaticus</name>
    <dbReference type="NCBI Taxonomy" id="520092"/>
    <lineage>
        <taxon>Bacteria</taxon>
        <taxon>Pseudomonadati</taxon>
        <taxon>Pseudomonadota</taxon>
        <taxon>Gammaproteobacteria</taxon>
        <taxon>Lysobacterales</taxon>
        <taxon>Rhodanobacteraceae</taxon>
        <taxon>Tahibacter</taxon>
    </lineage>
</organism>
<gene>
    <name evidence="1" type="ORF">DFR29_12632</name>
</gene>
<keyword evidence="2" id="KW-1185">Reference proteome</keyword>
<comment type="caution">
    <text evidence="1">The sequence shown here is derived from an EMBL/GenBank/DDBJ whole genome shotgun (WGS) entry which is preliminary data.</text>
</comment>
<dbReference type="Proteomes" id="UP000295293">
    <property type="component" value="Unassembled WGS sequence"/>
</dbReference>
<accession>A0A4R6YJ55</accession>
<evidence type="ECO:0000313" key="1">
    <source>
        <dbReference type="EMBL" id="TDR36995.1"/>
    </source>
</evidence>
<dbReference type="EMBL" id="SNZH01000026">
    <property type="protein sequence ID" value="TDR36995.1"/>
    <property type="molecule type" value="Genomic_DNA"/>
</dbReference>